<name>U5D8B6_AMBTC</name>
<keyword evidence="2" id="KW-1185">Reference proteome</keyword>
<dbReference type="AlphaFoldDB" id="U5D8B6"/>
<sequence>MAPRPPLTRIHLTEGQAAISSHKWWPKIHPTLTNHREAGTSAARPAHAPQVGPKAACITHMHVVHICAYYLLRFQGTTLAPLTRSHPIHAYPFSHAPTLRLVAPST</sequence>
<organism evidence="1 2">
    <name type="scientific">Amborella trichopoda</name>
    <dbReference type="NCBI Taxonomy" id="13333"/>
    <lineage>
        <taxon>Eukaryota</taxon>
        <taxon>Viridiplantae</taxon>
        <taxon>Streptophyta</taxon>
        <taxon>Embryophyta</taxon>
        <taxon>Tracheophyta</taxon>
        <taxon>Spermatophyta</taxon>
        <taxon>Magnoliopsida</taxon>
        <taxon>Amborellales</taxon>
        <taxon>Amborellaceae</taxon>
        <taxon>Amborella</taxon>
    </lineage>
</organism>
<reference evidence="2" key="1">
    <citation type="journal article" date="2013" name="Science">
        <title>The Amborella genome and the evolution of flowering plants.</title>
        <authorList>
            <consortium name="Amborella Genome Project"/>
        </authorList>
    </citation>
    <scope>NUCLEOTIDE SEQUENCE [LARGE SCALE GENOMIC DNA]</scope>
</reference>
<accession>U5D8B6</accession>
<evidence type="ECO:0000313" key="2">
    <source>
        <dbReference type="Proteomes" id="UP000017836"/>
    </source>
</evidence>
<dbReference type="Proteomes" id="UP000017836">
    <property type="component" value="Unassembled WGS sequence"/>
</dbReference>
<protein>
    <submittedName>
        <fullName evidence="1">Uncharacterized protein</fullName>
    </submittedName>
</protein>
<dbReference type="EMBL" id="KI392418">
    <property type="protein sequence ID" value="ERN16608.1"/>
    <property type="molecule type" value="Genomic_DNA"/>
</dbReference>
<dbReference type="HOGENOM" id="CLU_2226773_0_0_1"/>
<dbReference type="Gramene" id="ERN16608">
    <property type="protein sequence ID" value="ERN16608"/>
    <property type="gene ID" value="AMTR_s00051p00024210"/>
</dbReference>
<proteinExistence type="predicted"/>
<gene>
    <name evidence="1" type="ORF">AMTR_s00051p00024210</name>
</gene>
<evidence type="ECO:0000313" key="1">
    <source>
        <dbReference type="EMBL" id="ERN16608.1"/>
    </source>
</evidence>